<reference evidence="5 6" key="1">
    <citation type="submission" date="2014-04" db="EMBL/GenBank/DDBJ databases">
        <title>Aquimarina sp. 22II-S11-z7 Genome Sequencing.</title>
        <authorList>
            <person name="Lai Q."/>
        </authorList>
    </citation>
    <scope>NUCLEOTIDE SEQUENCE [LARGE SCALE GENOMIC DNA]</scope>
    <source>
        <strain evidence="5 6">22II-S11-z7</strain>
    </source>
</reference>
<dbReference type="AlphaFoldDB" id="A0A023BNX5"/>
<protein>
    <recommendedName>
        <fullName evidence="4">HTH marR-type domain-containing protein</fullName>
    </recommendedName>
</protein>
<dbReference type="PANTHER" id="PTHR42756:SF1">
    <property type="entry name" value="TRANSCRIPTIONAL REPRESSOR OF EMRAB OPERON"/>
    <property type="match status" value="1"/>
</dbReference>
<dbReference type="GO" id="GO:0003677">
    <property type="term" value="F:DNA binding"/>
    <property type="evidence" value="ECO:0007669"/>
    <property type="project" value="UniProtKB-KW"/>
</dbReference>
<dbReference type="RefSeq" id="WP_034247437.1">
    <property type="nucleotide sequence ID" value="NZ_AQRA01000017.1"/>
</dbReference>
<dbReference type="PROSITE" id="PS50995">
    <property type="entry name" value="HTH_MARR_2"/>
    <property type="match status" value="1"/>
</dbReference>
<dbReference type="Proteomes" id="UP000023541">
    <property type="component" value="Unassembled WGS sequence"/>
</dbReference>
<comment type="caution">
    <text evidence="5">The sequence shown here is derived from an EMBL/GenBank/DDBJ whole genome shotgun (WGS) entry which is preliminary data.</text>
</comment>
<dbReference type="InterPro" id="IPR036388">
    <property type="entry name" value="WH-like_DNA-bd_sf"/>
</dbReference>
<feature type="domain" description="HTH marR-type" evidence="4">
    <location>
        <begin position="1"/>
        <end position="136"/>
    </location>
</feature>
<accession>A0A023BNX5</accession>
<dbReference type="SMART" id="SM00347">
    <property type="entry name" value="HTH_MARR"/>
    <property type="match status" value="1"/>
</dbReference>
<dbReference type="PRINTS" id="PR00598">
    <property type="entry name" value="HTHMARR"/>
</dbReference>
<dbReference type="Gene3D" id="1.10.10.10">
    <property type="entry name" value="Winged helix-like DNA-binding domain superfamily/Winged helix DNA-binding domain"/>
    <property type="match status" value="1"/>
</dbReference>
<keyword evidence="1" id="KW-0805">Transcription regulation</keyword>
<organism evidence="5 6">
    <name type="scientific">Aquimarina atlantica</name>
    <dbReference type="NCBI Taxonomy" id="1317122"/>
    <lineage>
        <taxon>Bacteria</taxon>
        <taxon>Pseudomonadati</taxon>
        <taxon>Bacteroidota</taxon>
        <taxon>Flavobacteriia</taxon>
        <taxon>Flavobacteriales</taxon>
        <taxon>Flavobacteriaceae</taxon>
        <taxon>Aquimarina</taxon>
    </lineage>
</organism>
<evidence type="ECO:0000256" key="3">
    <source>
        <dbReference type="ARBA" id="ARBA00023163"/>
    </source>
</evidence>
<dbReference type="EMBL" id="AQRA01000017">
    <property type="protein sequence ID" value="EZH71398.1"/>
    <property type="molecule type" value="Genomic_DNA"/>
</dbReference>
<keyword evidence="3" id="KW-0804">Transcription</keyword>
<proteinExistence type="predicted"/>
<evidence type="ECO:0000256" key="2">
    <source>
        <dbReference type="ARBA" id="ARBA00023125"/>
    </source>
</evidence>
<keyword evidence="2" id="KW-0238">DNA-binding</keyword>
<dbReference type="PANTHER" id="PTHR42756">
    <property type="entry name" value="TRANSCRIPTIONAL REGULATOR, MARR"/>
    <property type="match status" value="1"/>
</dbReference>
<keyword evidence="6" id="KW-1185">Reference proteome</keyword>
<dbReference type="SUPFAM" id="SSF46785">
    <property type="entry name" value="Winged helix' DNA-binding domain"/>
    <property type="match status" value="1"/>
</dbReference>
<gene>
    <name evidence="5" type="ORF">ATO12_07795</name>
</gene>
<evidence type="ECO:0000256" key="1">
    <source>
        <dbReference type="ARBA" id="ARBA00023015"/>
    </source>
</evidence>
<dbReference type="InterPro" id="IPR000835">
    <property type="entry name" value="HTH_MarR-typ"/>
</dbReference>
<dbReference type="OrthoDB" id="5419426at2"/>
<name>A0A023BNX5_9FLAO</name>
<sequence length="143" mass="17137">MENIVNKIRRFNRFYTRVIGVINNHILESQYSLSEVRVMYEIYHNPKITARQIKEIIEVDEGYLSRLIKKLVKLNIINKIKSQDDYRISYLNLTENGKKIFLTLNQRSSDAISEIIQHLNQKEQEELILLYEKIEILLTKKRN</sequence>
<dbReference type="InterPro" id="IPR036390">
    <property type="entry name" value="WH_DNA-bd_sf"/>
</dbReference>
<evidence type="ECO:0000259" key="4">
    <source>
        <dbReference type="PROSITE" id="PS50995"/>
    </source>
</evidence>
<dbReference type="STRING" id="1317122.ATO12_07795"/>
<evidence type="ECO:0000313" key="6">
    <source>
        <dbReference type="Proteomes" id="UP000023541"/>
    </source>
</evidence>
<evidence type="ECO:0000313" key="5">
    <source>
        <dbReference type="EMBL" id="EZH71398.1"/>
    </source>
</evidence>
<dbReference type="GO" id="GO:0003700">
    <property type="term" value="F:DNA-binding transcription factor activity"/>
    <property type="evidence" value="ECO:0007669"/>
    <property type="project" value="InterPro"/>
</dbReference>
<dbReference type="Pfam" id="PF01047">
    <property type="entry name" value="MarR"/>
    <property type="match status" value="1"/>
</dbReference>
<dbReference type="eggNOG" id="COG1846">
    <property type="taxonomic scope" value="Bacteria"/>
</dbReference>